<comment type="catalytic activity">
    <reaction evidence="5">
        <text>L-lysyl(79)-[histone H3] + 3 S-adenosyl-L-methionine = N(6),N(6),N(6)-trimethyl-L-lysyl(79)-[histone H3] + 3 S-adenosyl-L-homocysteine + 3 H(+)</text>
        <dbReference type="Rhea" id="RHEA:60328"/>
        <dbReference type="Rhea" id="RHEA-COMP:15549"/>
        <dbReference type="Rhea" id="RHEA-COMP:15552"/>
        <dbReference type="ChEBI" id="CHEBI:15378"/>
        <dbReference type="ChEBI" id="CHEBI:29969"/>
        <dbReference type="ChEBI" id="CHEBI:57856"/>
        <dbReference type="ChEBI" id="CHEBI:59789"/>
        <dbReference type="ChEBI" id="CHEBI:61961"/>
        <dbReference type="EC" id="2.1.1.360"/>
    </reaction>
</comment>
<dbReference type="GO" id="GO:0051726">
    <property type="term" value="P:regulation of cell cycle"/>
    <property type="evidence" value="ECO:0007669"/>
    <property type="project" value="InterPro"/>
</dbReference>
<evidence type="ECO:0000256" key="4">
    <source>
        <dbReference type="ARBA" id="ARBA00029821"/>
    </source>
</evidence>
<keyword evidence="3" id="KW-0156">Chromatin regulator</keyword>
<dbReference type="InterPro" id="IPR030445">
    <property type="entry name" value="H3-K79_meTrfase"/>
</dbReference>
<gene>
    <name evidence="9" type="ORF">PGLA2088_LOCUS36502</name>
</gene>
<evidence type="ECO:0000259" key="7">
    <source>
        <dbReference type="Pfam" id="PF03800"/>
    </source>
</evidence>
<dbReference type="PANTHER" id="PTHR21451:SF19">
    <property type="entry name" value="ACTIVATED IN BLOCKED UNFOLDED PROTEIN RESPONSE"/>
    <property type="match status" value="1"/>
</dbReference>
<dbReference type="AlphaFoldDB" id="A0A813KNJ6"/>
<protein>
    <recommendedName>
        <fullName evidence="2">Histone-lysine N-methyltransferase, H3 lysine-79 specific</fullName>
        <ecNumber evidence="1">2.1.1.360</ecNumber>
    </recommendedName>
    <alternativeName>
        <fullName evidence="4">Histone H3-K79 methyltransferase</fullName>
    </alternativeName>
</protein>
<reference evidence="9" key="1">
    <citation type="submission" date="2021-02" db="EMBL/GenBank/DDBJ databases">
        <authorList>
            <person name="Dougan E. K."/>
            <person name="Rhodes N."/>
            <person name="Thang M."/>
            <person name="Chan C."/>
        </authorList>
    </citation>
    <scope>NUCLEOTIDE SEQUENCE</scope>
</reference>
<evidence type="ECO:0000256" key="3">
    <source>
        <dbReference type="ARBA" id="ARBA00022853"/>
    </source>
</evidence>
<organism evidence="9 10">
    <name type="scientific">Polarella glacialis</name>
    <name type="common">Dinoflagellate</name>
    <dbReference type="NCBI Taxonomy" id="89957"/>
    <lineage>
        <taxon>Eukaryota</taxon>
        <taxon>Sar</taxon>
        <taxon>Alveolata</taxon>
        <taxon>Dinophyceae</taxon>
        <taxon>Suessiales</taxon>
        <taxon>Suessiaceae</taxon>
        <taxon>Polarella</taxon>
    </lineage>
</organism>
<evidence type="ECO:0000256" key="6">
    <source>
        <dbReference type="SAM" id="MobiDB-lite"/>
    </source>
</evidence>
<feature type="region of interest" description="Disordered" evidence="6">
    <location>
        <begin position="254"/>
        <end position="274"/>
    </location>
</feature>
<feature type="domain" description="Kinetochore protein Nuf2 N-terminal" evidence="7">
    <location>
        <begin position="285"/>
        <end position="357"/>
    </location>
</feature>
<dbReference type="InterPro" id="IPR005549">
    <property type="entry name" value="Kinetochore_Nuf2_N"/>
</dbReference>
<dbReference type="SUPFAM" id="SSF53335">
    <property type="entry name" value="S-adenosyl-L-methionine-dependent methyltransferases"/>
    <property type="match status" value="1"/>
</dbReference>
<name>A0A813KNJ6_POLGL</name>
<dbReference type="Gene3D" id="3.40.50.150">
    <property type="entry name" value="Vaccinia Virus protein VP39"/>
    <property type="match status" value="1"/>
</dbReference>
<evidence type="ECO:0000256" key="2">
    <source>
        <dbReference type="ARBA" id="ARBA00020987"/>
    </source>
</evidence>
<evidence type="ECO:0000313" key="10">
    <source>
        <dbReference type="Proteomes" id="UP000626109"/>
    </source>
</evidence>
<sequence>MGDAGGAAEIGHAEEALCLAAVERLFERAGLGEVSTHEQLAKQGAAEAVAGGALAASLVYGEILTPLHLFRTLRLGPGDVFCDLGSGRGQVVLAAAMLGDVPDDRSELSGPPRCSVGVELLRPRHDAAAAALEVAPQEVQDRCDFRCEDALAADLREATKVYVCNAAFPRHLNDAFSRALAPAKAPNLKAVATCAALPEESLPVACLELAEVASIAATWATEGAPLFLYKRCGLGSFSALGRSSRPMPASVRYEADRQLQSASSSRSAAESGRGMAPEATMIKGFAFKVLQPKDITGVLTMIGVHPAVTQEHIDRPTSENAVTFFSNLAEFAYDMDAQQVKAQMHSESGGIHHPEIYDE</sequence>
<feature type="non-terminal residue" evidence="9">
    <location>
        <position position="1"/>
    </location>
</feature>
<dbReference type="PANTHER" id="PTHR21451">
    <property type="entry name" value="HISTONE H3 METHYLTRANSFERASE"/>
    <property type="match status" value="1"/>
</dbReference>
<dbReference type="Pfam" id="PF08123">
    <property type="entry name" value="DOT1"/>
    <property type="match status" value="1"/>
</dbReference>
<proteinExistence type="predicted"/>
<evidence type="ECO:0000313" key="9">
    <source>
        <dbReference type="EMBL" id="CAE8711490.1"/>
    </source>
</evidence>
<dbReference type="GO" id="GO:0140956">
    <property type="term" value="F:histone H3K79 trimethyltransferase activity"/>
    <property type="evidence" value="ECO:0007669"/>
    <property type="project" value="UniProtKB-EC"/>
</dbReference>
<feature type="domain" description="DOT1" evidence="8">
    <location>
        <begin position="57"/>
        <end position="184"/>
    </location>
</feature>
<dbReference type="EC" id="2.1.1.360" evidence="1"/>
<accession>A0A813KNJ6</accession>
<dbReference type="Pfam" id="PF03800">
    <property type="entry name" value="Nuf2"/>
    <property type="match status" value="1"/>
</dbReference>
<evidence type="ECO:0000259" key="8">
    <source>
        <dbReference type="Pfam" id="PF08123"/>
    </source>
</evidence>
<dbReference type="InterPro" id="IPR029063">
    <property type="entry name" value="SAM-dependent_MTases_sf"/>
</dbReference>
<dbReference type="Proteomes" id="UP000626109">
    <property type="component" value="Unassembled WGS sequence"/>
</dbReference>
<comment type="caution">
    <text evidence="9">The sequence shown here is derived from an EMBL/GenBank/DDBJ whole genome shotgun (WGS) entry which is preliminary data.</text>
</comment>
<dbReference type="InterPro" id="IPR025789">
    <property type="entry name" value="DOT1_dom"/>
</dbReference>
<feature type="compositionally biased region" description="Low complexity" evidence="6">
    <location>
        <begin position="261"/>
        <end position="271"/>
    </location>
</feature>
<evidence type="ECO:0000256" key="1">
    <source>
        <dbReference type="ARBA" id="ARBA00012190"/>
    </source>
</evidence>
<evidence type="ECO:0000256" key="5">
    <source>
        <dbReference type="ARBA" id="ARBA00047770"/>
    </source>
</evidence>
<dbReference type="EMBL" id="CAJNNW010032167">
    <property type="protein sequence ID" value="CAE8711490.1"/>
    <property type="molecule type" value="Genomic_DNA"/>
</dbReference>
<dbReference type="GO" id="GO:0031262">
    <property type="term" value="C:Ndc80 complex"/>
    <property type="evidence" value="ECO:0007669"/>
    <property type="project" value="InterPro"/>
</dbReference>